<gene>
    <name evidence="2" type="ORF">DILT_LOCUS18832</name>
</gene>
<keyword evidence="3" id="KW-1185">Reference proteome</keyword>
<evidence type="ECO:0000313" key="3">
    <source>
        <dbReference type="Proteomes" id="UP000281553"/>
    </source>
</evidence>
<dbReference type="Proteomes" id="UP000281553">
    <property type="component" value="Unassembled WGS sequence"/>
</dbReference>
<feature type="non-terminal residue" evidence="2">
    <location>
        <position position="82"/>
    </location>
</feature>
<evidence type="ECO:0000256" key="1">
    <source>
        <dbReference type="SAM" id="MobiDB-lite"/>
    </source>
</evidence>
<dbReference type="AlphaFoldDB" id="A0A3P7PBV9"/>
<evidence type="ECO:0000313" key="2">
    <source>
        <dbReference type="EMBL" id="VDN42477.1"/>
    </source>
</evidence>
<feature type="region of interest" description="Disordered" evidence="1">
    <location>
        <begin position="50"/>
        <end position="82"/>
    </location>
</feature>
<reference evidence="2 3" key="1">
    <citation type="submission" date="2018-11" db="EMBL/GenBank/DDBJ databases">
        <authorList>
            <consortium name="Pathogen Informatics"/>
        </authorList>
    </citation>
    <scope>NUCLEOTIDE SEQUENCE [LARGE SCALE GENOMIC DNA]</scope>
</reference>
<protein>
    <submittedName>
        <fullName evidence="2">Uncharacterized protein</fullName>
    </submittedName>
</protein>
<accession>A0A3P7PBV9</accession>
<sequence>MVTDAKNMVLSLEDPSARDRWRASSKSLVAAVDNVGRVVVPSYLSSQFRDSMTPYPPRLHAKDTRDPAYDTPTKELQQLTLQ</sequence>
<dbReference type="EMBL" id="UYRU01104765">
    <property type="protein sequence ID" value="VDN42477.1"/>
    <property type="molecule type" value="Genomic_DNA"/>
</dbReference>
<proteinExistence type="predicted"/>
<name>A0A3P7PBV9_DIBLA</name>
<organism evidence="2 3">
    <name type="scientific">Dibothriocephalus latus</name>
    <name type="common">Fish tapeworm</name>
    <name type="synonym">Diphyllobothrium latum</name>
    <dbReference type="NCBI Taxonomy" id="60516"/>
    <lineage>
        <taxon>Eukaryota</taxon>
        <taxon>Metazoa</taxon>
        <taxon>Spiralia</taxon>
        <taxon>Lophotrochozoa</taxon>
        <taxon>Platyhelminthes</taxon>
        <taxon>Cestoda</taxon>
        <taxon>Eucestoda</taxon>
        <taxon>Diphyllobothriidea</taxon>
        <taxon>Diphyllobothriidae</taxon>
        <taxon>Dibothriocephalus</taxon>
    </lineage>
</organism>